<organism evidence="2 3">
    <name type="scientific">Ancylostoma duodenale</name>
    <dbReference type="NCBI Taxonomy" id="51022"/>
    <lineage>
        <taxon>Eukaryota</taxon>
        <taxon>Metazoa</taxon>
        <taxon>Ecdysozoa</taxon>
        <taxon>Nematoda</taxon>
        <taxon>Chromadorea</taxon>
        <taxon>Rhabditida</taxon>
        <taxon>Rhabditina</taxon>
        <taxon>Rhabditomorpha</taxon>
        <taxon>Strongyloidea</taxon>
        <taxon>Ancylostomatidae</taxon>
        <taxon>Ancylostomatinae</taxon>
        <taxon>Ancylostoma</taxon>
    </lineage>
</organism>
<evidence type="ECO:0000313" key="3">
    <source>
        <dbReference type="Proteomes" id="UP000054047"/>
    </source>
</evidence>
<dbReference type="EMBL" id="KN730602">
    <property type="protein sequence ID" value="KIH60823.1"/>
    <property type="molecule type" value="Genomic_DNA"/>
</dbReference>
<reference evidence="2 3" key="1">
    <citation type="submission" date="2013-12" db="EMBL/GenBank/DDBJ databases">
        <title>Draft genome of the parsitic nematode Ancylostoma duodenale.</title>
        <authorList>
            <person name="Mitreva M."/>
        </authorList>
    </citation>
    <scope>NUCLEOTIDE SEQUENCE [LARGE SCALE GENOMIC DNA]</scope>
    <source>
        <strain evidence="2 3">Zhejiang</strain>
    </source>
</reference>
<evidence type="ECO:0000313" key="2">
    <source>
        <dbReference type="EMBL" id="KIH60823.1"/>
    </source>
</evidence>
<dbReference type="AlphaFoldDB" id="A0A0C2CV89"/>
<protein>
    <submittedName>
        <fullName evidence="2">Uncharacterized protein</fullName>
    </submittedName>
</protein>
<proteinExistence type="predicted"/>
<name>A0A0C2CV89_9BILA</name>
<feature type="region of interest" description="Disordered" evidence="1">
    <location>
        <begin position="53"/>
        <end position="90"/>
    </location>
</feature>
<sequence length="90" mass="10116">MRLSTTSTKNMIGLSSISATAQRAPRFKSHQETTVLRDSRAYMPAWSRESRRQLPANIRARKMVQRSDKRRPRGVLAEAAEAGESISSAR</sequence>
<dbReference type="Proteomes" id="UP000054047">
    <property type="component" value="Unassembled WGS sequence"/>
</dbReference>
<accession>A0A0C2CV89</accession>
<feature type="compositionally biased region" description="Low complexity" evidence="1">
    <location>
        <begin position="77"/>
        <end position="90"/>
    </location>
</feature>
<gene>
    <name evidence="2" type="ORF">ANCDUO_08913</name>
</gene>
<keyword evidence="3" id="KW-1185">Reference proteome</keyword>
<dbReference type="OrthoDB" id="5897646at2759"/>
<feature type="compositionally biased region" description="Basic residues" evidence="1">
    <location>
        <begin position="59"/>
        <end position="73"/>
    </location>
</feature>
<evidence type="ECO:0000256" key="1">
    <source>
        <dbReference type="SAM" id="MobiDB-lite"/>
    </source>
</evidence>